<keyword evidence="2" id="KW-1185">Reference proteome</keyword>
<accession>A0AAW0GCE9</accession>
<sequence length="92" mass="9713">MIEVAELWTDANMQGIAGILDIQNVPTCCLNFVGTFVDSISSIEVFGGFTCAFFTDPGCQGSMLTMQSGTYIANLQGTAWQDSISSASCDPA</sequence>
<comment type="caution">
    <text evidence="1">The sequence shown here is derived from an EMBL/GenBank/DDBJ whole genome shotgun (WGS) entry which is preliminary data.</text>
</comment>
<proteinExistence type="predicted"/>
<dbReference type="Proteomes" id="UP001385951">
    <property type="component" value="Unassembled WGS sequence"/>
</dbReference>
<dbReference type="InterPro" id="IPR011024">
    <property type="entry name" value="G_crystallin-like"/>
</dbReference>
<dbReference type="SUPFAM" id="SSF49695">
    <property type="entry name" value="gamma-Crystallin-like"/>
    <property type="match status" value="1"/>
</dbReference>
<evidence type="ECO:0000313" key="1">
    <source>
        <dbReference type="EMBL" id="KAK7687286.1"/>
    </source>
</evidence>
<evidence type="ECO:0000313" key="2">
    <source>
        <dbReference type="Proteomes" id="UP001385951"/>
    </source>
</evidence>
<reference evidence="1 2" key="1">
    <citation type="submission" date="2022-09" db="EMBL/GenBank/DDBJ databases">
        <authorList>
            <person name="Palmer J.M."/>
        </authorList>
    </citation>
    <scope>NUCLEOTIDE SEQUENCE [LARGE SCALE GENOMIC DNA]</scope>
    <source>
        <strain evidence="1 2">DSM 7382</strain>
    </source>
</reference>
<dbReference type="EMBL" id="JASBNA010000014">
    <property type="protein sequence ID" value="KAK7687286.1"/>
    <property type="molecule type" value="Genomic_DNA"/>
</dbReference>
<name>A0AAW0GCE9_9APHY</name>
<organism evidence="1 2">
    <name type="scientific">Cerrena zonata</name>
    <dbReference type="NCBI Taxonomy" id="2478898"/>
    <lineage>
        <taxon>Eukaryota</taxon>
        <taxon>Fungi</taxon>
        <taxon>Dikarya</taxon>
        <taxon>Basidiomycota</taxon>
        <taxon>Agaricomycotina</taxon>
        <taxon>Agaricomycetes</taxon>
        <taxon>Polyporales</taxon>
        <taxon>Cerrenaceae</taxon>
        <taxon>Cerrena</taxon>
    </lineage>
</organism>
<dbReference type="AlphaFoldDB" id="A0AAW0GCE9"/>
<dbReference type="Gene3D" id="2.60.20.10">
    <property type="entry name" value="Crystallins"/>
    <property type="match status" value="1"/>
</dbReference>
<gene>
    <name evidence="1" type="ORF">QCA50_009791</name>
</gene>
<protein>
    <submittedName>
        <fullName evidence="1">Uncharacterized protein</fullName>
    </submittedName>
</protein>